<gene>
    <name evidence="16" type="ORF">RchiOBHm_Chr4g0403711</name>
</gene>
<proteinExistence type="inferred from homology"/>
<dbReference type="EC" id="4.1.2.10" evidence="5"/>
<feature type="binding site" evidence="12">
    <location>
        <begin position="493"/>
        <end position="494"/>
    </location>
    <ligand>
        <name>FAD</name>
        <dbReference type="ChEBI" id="CHEBI:57692"/>
    </ligand>
</feature>
<accession>A0A2P6QTM4</accession>
<keyword evidence="17" id="KW-1185">Reference proteome</keyword>
<dbReference type="PIRSF" id="PIRSF000137">
    <property type="entry name" value="Alcohol_oxidase"/>
    <property type="match status" value="1"/>
</dbReference>
<keyword evidence="8 12" id="KW-0274">FAD</keyword>
<dbReference type="Gene3D" id="3.50.50.60">
    <property type="entry name" value="FAD/NAD(P)-binding domain"/>
    <property type="match status" value="1"/>
</dbReference>
<evidence type="ECO:0000256" key="4">
    <source>
        <dbReference type="ARBA" id="ARBA00011245"/>
    </source>
</evidence>
<comment type="cofactor">
    <cofactor evidence="2 12">
        <name>FAD</name>
        <dbReference type="ChEBI" id="CHEBI:57692"/>
    </cofactor>
</comment>
<dbReference type="PANTHER" id="PTHR45968">
    <property type="entry name" value="OSJNBA0019K04.7 PROTEIN"/>
    <property type="match status" value="1"/>
</dbReference>
<evidence type="ECO:0000256" key="14">
    <source>
        <dbReference type="SAM" id="SignalP"/>
    </source>
</evidence>
<dbReference type="OrthoDB" id="269227at2759"/>
<feature type="chain" id="PRO_5015105467" description="(R)-mandelonitrile lyase" evidence="14">
    <location>
        <begin position="23"/>
        <end position="554"/>
    </location>
</feature>
<dbReference type="OMA" id="NVAGLWH"/>
<reference evidence="16 17" key="1">
    <citation type="journal article" date="2018" name="Nat. Genet.">
        <title>The Rosa genome provides new insights in the design of modern roses.</title>
        <authorList>
            <person name="Bendahmane M."/>
        </authorList>
    </citation>
    <scope>NUCLEOTIDE SEQUENCE [LARGE SCALE GENOMIC DNA]</scope>
    <source>
        <strain evidence="17">cv. Old Blush</strain>
    </source>
</reference>
<dbReference type="Pfam" id="PF05199">
    <property type="entry name" value="GMC_oxred_C"/>
    <property type="match status" value="1"/>
</dbReference>
<dbReference type="InterPro" id="IPR051871">
    <property type="entry name" value="GMC_Oxidoreductase-Related"/>
</dbReference>
<dbReference type="InterPro" id="IPR000172">
    <property type="entry name" value="GMC_OxRdtase_N"/>
</dbReference>
<feature type="binding site" evidence="12">
    <location>
        <begin position="85"/>
        <end position="86"/>
    </location>
    <ligand>
        <name>FAD</name>
        <dbReference type="ChEBI" id="CHEBI:57692"/>
    </ligand>
</feature>
<dbReference type="SUPFAM" id="SSF54373">
    <property type="entry name" value="FAD-linked reductases, C-terminal domain"/>
    <property type="match status" value="1"/>
</dbReference>
<evidence type="ECO:0000256" key="2">
    <source>
        <dbReference type="ARBA" id="ARBA00001974"/>
    </source>
</evidence>
<evidence type="ECO:0000256" key="12">
    <source>
        <dbReference type="PIRSR" id="PIRSR000137-2"/>
    </source>
</evidence>
<evidence type="ECO:0000256" key="5">
    <source>
        <dbReference type="ARBA" id="ARBA00013074"/>
    </source>
</evidence>
<evidence type="ECO:0000256" key="9">
    <source>
        <dbReference type="ARBA" id="ARBA00023157"/>
    </source>
</evidence>
<keyword evidence="11 16" id="KW-0456">Lyase</keyword>
<protein>
    <recommendedName>
        <fullName evidence="5">(R)-mandelonitrile lyase</fullName>
        <ecNumber evidence="5">4.1.2.10</ecNumber>
    </recommendedName>
</protein>
<evidence type="ECO:0000256" key="6">
    <source>
        <dbReference type="ARBA" id="ARBA00022630"/>
    </source>
</evidence>
<comment type="subunit">
    <text evidence="4">Monomer.</text>
</comment>
<evidence type="ECO:0000313" key="17">
    <source>
        <dbReference type="Proteomes" id="UP000238479"/>
    </source>
</evidence>
<dbReference type="SUPFAM" id="SSF51905">
    <property type="entry name" value="FAD/NAD(P)-binding domain"/>
    <property type="match status" value="1"/>
</dbReference>
<feature type="signal peptide" evidence="14">
    <location>
        <begin position="1"/>
        <end position="22"/>
    </location>
</feature>
<dbReference type="PANTHER" id="PTHR45968:SF23">
    <property type="entry name" value="GLUCOSE-METHANOL-CHOLINE OXIDOREDUCTASE N-TERMINAL DOMAIN-CONTAINING PROTEIN"/>
    <property type="match status" value="1"/>
</dbReference>
<evidence type="ECO:0000256" key="3">
    <source>
        <dbReference type="ARBA" id="ARBA00010790"/>
    </source>
</evidence>
<dbReference type="Gene3D" id="3.30.410.40">
    <property type="match status" value="1"/>
</dbReference>
<dbReference type="STRING" id="74649.A0A2P6QTM4"/>
<evidence type="ECO:0000256" key="11">
    <source>
        <dbReference type="ARBA" id="ARBA00023239"/>
    </source>
</evidence>
<keyword evidence="6" id="KW-0285">Flavoprotein</keyword>
<feature type="domain" description="Glucose-methanol-choline oxidoreductase N-terminal" evidence="15">
    <location>
        <begin position="292"/>
        <end position="306"/>
    </location>
</feature>
<dbReference type="Pfam" id="PF00732">
    <property type="entry name" value="GMC_oxred_N"/>
    <property type="match status" value="1"/>
</dbReference>
<comment type="similarity">
    <text evidence="3">Belongs to the GMC oxidoreductase family.</text>
</comment>
<keyword evidence="9 13" id="KW-1015">Disulfide bond</keyword>
<dbReference type="GO" id="GO:0050660">
    <property type="term" value="F:flavin adenine dinucleotide binding"/>
    <property type="evidence" value="ECO:0007669"/>
    <property type="project" value="InterPro"/>
</dbReference>
<dbReference type="Gramene" id="PRQ37541">
    <property type="protein sequence ID" value="PRQ37541"/>
    <property type="gene ID" value="RchiOBHm_Chr4g0403711"/>
</dbReference>
<evidence type="ECO:0000256" key="10">
    <source>
        <dbReference type="ARBA" id="ARBA00023180"/>
    </source>
</evidence>
<dbReference type="InterPro" id="IPR007867">
    <property type="entry name" value="GMC_OxRtase_C"/>
</dbReference>
<dbReference type="Proteomes" id="UP000238479">
    <property type="component" value="Chromosome 4"/>
</dbReference>
<evidence type="ECO:0000313" key="16">
    <source>
        <dbReference type="EMBL" id="PRQ37541.1"/>
    </source>
</evidence>
<evidence type="ECO:0000256" key="1">
    <source>
        <dbReference type="ARBA" id="ARBA00001147"/>
    </source>
</evidence>
<comment type="catalytic activity">
    <reaction evidence="1">
        <text>(R)-mandelonitrile = benzaldehyde + hydrogen cyanide</text>
        <dbReference type="Rhea" id="RHEA:18313"/>
        <dbReference type="ChEBI" id="CHEBI:17169"/>
        <dbReference type="ChEBI" id="CHEBI:18407"/>
        <dbReference type="ChEBI" id="CHEBI:18450"/>
        <dbReference type="EC" id="4.1.2.10"/>
    </reaction>
</comment>
<dbReference type="InterPro" id="IPR012132">
    <property type="entry name" value="GMC_OxRdtase"/>
</dbReference>
<dbReference type="GO" id="GO:0016614">
    <property type="term" value="F:oxidoreductase activity, acting on CH-OH group of donors"/>
    <property type="evidence" value="ECO:0007669"/>
    <property type="project" value="InterPro"/>
</dbReference>
<sequence length="554" mass="60147">MEKSTIGARLLLLNLFVLGFLGQSTVHSLANSSAPDHDFSYMKIVKDATDLPLEDKYDYIVVGGGTAGCPLAATLSASYSVLVLERGSAPTAHPSVLREEGFLSNLMQEDDGKITPAQKFKSEDGVAIVRGRVLGGSSMINAGFYSKADREFFVKSGIKWDMDLVDKAYHWVESTVVFRPNLSRSNWQSIVKEALLEAGVGPNNGFSLDHIKGTKVGGSTFDTHGRRYGAVELLNRGNLKNLRVGIHATVEKIIFSSKESGVSARGVVYIDSNGRSHRAFVRGKGEVILSAGAIGSPQLLLLSGVGPQSYLSSLKIPVVHPQPHTGNFMYDNPRNFINILSPFPLQPSTVKIVGITDHFYIETLSSMPISTTPYSVFPDPAKLTKINSSLGLIAIKLVGPLSYGTLKLQSSSDVRVGPNVRFNYFAHPLDLARCVSGMKKIGELLNTKSLKVFKVQASSSTKAYNFYGPTLPMNQTDDASFGEFCRHTVSTIWHFHGGCLVGKVVDSSLRVMGINALRIVDASTFNFTPGTNPQATLMMLGRYIGIKMLQQRSS</sequence>
<dbReference type="EMBL" id="PDCK01000042">
    <property type="protein sequence ID" value="PRQ37541.1"/>
    <property type="molecule type" value="Genomic_DNA"/>
</dbReference>
<dbReference type="InterPro" id="IPR036188">
    <property type="entry name" value="FAD/NAD-bd_sf"/>
</dbReference>
<evidence type="ECO:0000256" key="8">
    <source>
        <dbReference type="ARBA" id="ARBA00022827"/>
    </source>
</evidence>
<feature type="binding site" evidence="12">
    <location>
        <begin position="533"/>
        <end position="534"/>
    </location>
    <ligand>
        <name>FAD</name>
        <dbReference type="ChEBI" id="CHEBI:57692"/>
    </ligand>
</feature>
<comment type="caution">
    <text evidence="16">The sequence shown here is derived from an EMBL/GenBank/DDBJ whole genome shotgun (WGS) entry which is preliminary data.</text>
</comment>
<evidence type="ECO:0000256" key="7">
    <source>
        <dbReference type="ARBA" id="ARBA00022729"/>
    </source>
</evidence>
<feature type="disulfide bond" evidence="13">
    <location>
        <begin position="434"/>
        <end position="485"/>
    </location>
</feature>
<dbReference type="AlphaFoldDB" id="A0A2P6QTM4"/>
<evidence type="ECO:0000256" key="13">
    <source>
        <dbReference type="PIRSR" id="PIRSR000137-3"/>
    </source>
</evidence>
<organism evidence="16 17">
    <name type="scientific">Rosa chinensis</name>
    <name type="common">China rose</name>
    <dbReference type="NCBI Taxonomy" id="74649"/>
    <lineage>
        <taxon>Eukaryota</taxon>
        <taxon>Viridiplantae</taxon>
        <taxon>Streptophyta</taxon>
        <taxon>Embryophyta</taxon>
        <taxon>Tracheophyta</taxon>
        <taxon>Spermatophyta</taxon>
        <taxon>Magnoliopsida</taxon>
        <taxon>eudicotyledons</taxon>
        <taxon>Gunneridae</taxon>
        <taxon>Pentapetalae</taxon>
        <taxon>rosids</taxon>
        <taxon>fabids</taxon>
        <taxon>Rosales</taxon>
        <taxon>Rosaceae</taxon>
        <taxon>Rosoideae</taxon>
        <taxon>Rosoideae incertae sedis</taxon>
        <taxon>Rosa</taxon>
    </lineage>
</organism>
<feature type="binding site" evidence="12">
    <location>
        <position position="133"/>
    </location>
    <ligand>
        <name>FAD</name>
        <dbReference type="ChEBI" id="CHEBI:57692"/>
    </ligand>
</feature>
<evidence type="ECO:0000259" key="15">
    <source>
        <dbReference type="PROSITE" id="PS00624"/>
    </source>
</evidence>
<dbReference type="GO" id="GO:0046593">
    <property type="term" value="F:mandelonitrile lyase activity"/>
    <property type="evidence" value="ECO:0007669"/>
    <property type="project" value="UniProtKB-EC"/>
</dbReference>
<name>A0A2P6QTM4_ROSCH</name>
<feature type="binding site" evidence="12">
    <location>
        <position position="250"/>
    </location>
    <ligand>
        <name>FAD</name>
        <dbReference type="ChEBI" id="CHEBI:57692"/>
    </ligand>
</feature>
<keyword evidence="7 14" id="KW-0732">Signal</keyword>
<keyword evidence="10" id="KW-0325">Glycoprotein</keyword>
<dbReference type="PROSITE" id="PS00624">
    <property type="entry name" value="GMC_OXRED_2"/>
    <property type="match status" value="1"/>
</dbReference>